<dbReference type="InterPro" id="IPR029058">
    <property type="entry name" value="AB_hydrolase_fold"/>
</dbReference>
<organism evidence="4 5">
    <name type="scientific">Rosa chinensis</name>
    <name type="common">China rose</name>
    <dbReference type="NCBI Taxonomy" id="74649"/>
    <lineage>
        <taxon>Eukaryota</taxon>
        <taxon>Viridiplantae</taxon>
        <taxon>Streptophyta</taxon>
        <taxon>Embryophyta</taxon>
        <taxon>Tracheophyta</taxon>
        <taxon>Spermatophyta</taxon>
        <taxon>Magnoliopsida</taxon>
        <taxon>eudicotyledons</taxon>
        <taxon>Gunneridae</taxon>
        <taxon>Pentapetalae</taxon>
        <taxon>rosids</taxon>
        <taxon>fabids</taxon>
        <taxon>Rosales</taxon>
        <taxon>Rosaceae</taxon>
        <taxon>Rosoideae</taxon>
        <taxon>Rosoideae incertae sedis</taxon>
        <taxon>Rosa</taxon>
    </lineage>
</organism>
<dbReference type="Proteomes" id="UP000238479">
    <property type="component" value="Chromosome 3"/>
</dbReference>
<dbReference type="SUPFAM" id="SSF53474">
    <property type="entry name" value="alpha/beta-Hydrolases"/>
    <property type="match status" value="1"/>
</dbReference>
<dbReference type="InterPro" id="IPR000073">
    <property type="entry name" value="AB_hydrolase_1"/>
</dbReference>
<accession>A0A2P6RD80</accession>
<dbReference type="FunFam" id="3.40.50.1820:FF:000042">
    <property type="entry name" value="probable strigolactone esterase DAD2"/>
    <property type="match status" value="1"/>
</dbReference>
<dbReference type="PANTHER" id="PTHR43039">
    <property type="entry name" value="ESTERASE-RELATED"/>
    <property type="match status" value="1"/>
</dbReference>
<sequence>MGCQWNHGGGIVQALNTHVYGNGSQTLVLAHGYGSDQTVWHYLIPLLAYYFKVVVFDLVYSPNVDPKLYDPKRYTSDFNGYADNVLCLLDELNVKRTIYLGHSMSAMVGCVAATKRPHLFQHLILLSGSPRYLNTTGYTGGFTRPELDAIFNQIDKNFSSWIPNFAPLAIGANNTTAIVELERSFRRMKPKIALSAAENVLLSDLRKVLPKVMVPTSIIQSKKDMVVPESVAFYMKRMLGAPAEVTILDTQGHFPQLTVYPLLLKVLKGILHIK</sequence>
<evidence type="ECO:0000256" key="1">
    <source>
        <dbReference type="ARBA" id="ARBA00008645"/>
    </source>
</evidence>
<dbReference type="STRING" id="74649.A0A2P6RD80"/>
<protein>
    <submittedName>
        <fullName evidence="4">Putative alpha/Beta hydrolase</fullName>
    </submittedName>
</protein>
<dbReference type="Gramene" id="PRQ44382">
    <property type="protein sequence ID" value="PRQ44382"/>
    <property type="gene ID" value="RchiOBHm_Chr3g0478651"/>
</dbReference>
<proteinExistence type="inferred from homology"/>
<dbReference type="Gene3D" id="3.40.50.1820">
    <property type="entry name" value="alpha/beta hydrolase"/>
    <property type="match status" value="1"/>
</dbReference>
<evidence type="ECO:0000313" key="4">
    <source>
        <dbReference type="EMBL" id="PRQ44382.1"/>
    </source>
</evidence>
<feature type="domain" description="AB hydrolase-1" evidence="3">
    <location>
        <begin position="27"/>
        <end position="257"/>
    </location>
</feature>
<evidence type="ECO:0000256" key="2">
    <source>
        <dbReference type="ARBA" id="ARBA00022801"/>
    </source>
</evidence>
<comment type="caution">
    <text evidence="4">The sequence shown here is derived from an EMBL/GenBank/DDBJ whole genome shotgun (WGS) entry which is preliminary data.</text>
</comment>
<gene>
    <name evidence="4" type="ORF">RchiOBHm_Chr3g0478651</name>
</gene>
<dbReference type="GO" id="GO:0016787">
    <property type="term" value="F:hydrolase activity"/>
    <property type="evidence" value="ECO:0007669"/>
    <property type="project" value="UniProtKB-KW"/>
</dbReference>
<dbReference type="AlphaFoldDB" id="A0A2P6RD80"/>
<keyword evidence="5" id="KW-1185">Reference proteome</keyword>
<keyword evidence="2 4" id="KW-0378">Hydrolase</keyword>
<comment type="similarity">
    <text evidence="1">Belongs to the AB hydrolase superfamily.</text>
</comment>
<dbReference type="OrthoDB" id="408373at2759"/>
<evidence type="ECO:0000259" key="3">
    <source>
        <dbReference type="Pfam" id="PF12697"/>
    </source>
</evidence>
<dbReference type="EMBL" id="PDCK01000041">
    <property type="protein sequence ID" value="PRQ44382.1"/>
    <property type="molecule type" value="Genomic_DNA"/>
</dbReference>
<dbReference type="OMA" id="VWHYLIP"/>
<evidence type="ECO:0000313" key="5">
    <source>
        <dbReference type="Proteomes" id="UP000238479"/>
    </source>
</evidence>
<reference evidence="4 5" key="1">
    <citation type="journal article" date="2018" name="Nat. Genet.">
        <title>The Rosa genome provides new insights in the design of modern roses.</title>
        <authorList>
            <person name="Bendahmane M."/>
        </authorList>
    </citation>
    <scope>NUCLEOTIDE SEQUENCE [LARGE SCALE GENOMIC DNA]</scope>
    <source>
        <strain evidence="5">cv. Old Blush</strain>
    </source>
</reference>
<name>A0A2P6RD80_ROSCH</name>
<dbReference type="Pfam" id="PF12697">
    <property type="entry name" value="Abhydrolase_6"/>
    <property type="match status" value="1"/>
</dbReference>